<dbReference type="PROSITE" id="PS50097">
    <property type="entry name" value="BTB"/>
    <property type="match status" value="1"/>
</dbReference>
<reference evidence="2 3" key="1">
    <citation type="journal article" date="2018" name="Sci. Rep.">
        <title>Genomic signatures of local adaptation to the degree of environmental predictability in rotifers.</title>
        <authorList>
            <person name="Franch-Gras L."/>
            <person name="Hahn C."/>
            <person name="Garcia-Roger E.M."/>
            <person name="Carmona M.J."/>
            <person name="Serra M."/>
            <person name="Gomez A."/>
        </authorList>
    </citation>
    <scope>NUCLEOTIDE SEQUENCE [LARGE SCALE GENOMIC DNA]</scope>
    <source>
        <strain evidence="2">HYR1</strain>
    </source>
</reference>
<dbReference type="Gene3D" id="3.30.710.10">
    <property type="entry name" value="Potassium Channel Kv1.1, Chain A"/>
    <property type="match status" value="1"/>
</dbReference>
<dbReference type="OrthoDB" id="45365at2759"/>
<accession>A0A3M7RSM4</accession>
<organism evidence="2 3">
    <name type="scientific">Brachionus plicatilis</name>
    <name type="common">Marine rotifer</name>
    <name type="synonym">Brachionus muelleri</name>
    <dbReference type="NCBI Taxonomy" id="10195"/>
    <lineage>
        <taxon>Eukaryota</taxon>
        <taxon>Metazoa</taxon>
        <taxon>Spiralia</taxon>
        <taxon>Gnathifera</taxon>
        <taxon>Rotifera</taxon>
        <taxon>Eurotatoria</taxon>
        <taxon>Monogononta</taxon>
        <taxon>Pseudotrocha</taxon>
        <taxon>Ploima</taxon>
        <taxon>Brachionidae</taxon>
        <taxon>Brachionus</taxon>
    </lineage>
</organism>
<proteinExistence type="predicted"/>
<dbReference type="STRING" id="10195.A0A3M7RSM4"/>
<gene>
    <name evidence="2" type="ORF">BpHYR1_053651</name>
</gene>
<evidence type="ECO:0000313" key="3">
    <source>
        <dbReference type="Proteomes" id="UP000276133"/>
    </source>
</evidence>
<keyword evidence="3" id="KW-1185">Reference proteome</keyword>
<evidence type="ECO:0000313" key="2">
    <source>
        <dbReference type="EMBL" id="RNA26554.1"/>
    </source>
</evidence>
<evidence type="ECO:0000259" key="1">
    <source>
        <dbReference type="PROSITE" id="PS50097"/>
    </source>
</evidence>
<feature type="domain" description="BTB" evidence="1">
    <location>
        <begin position="49"/>
        <end position="102"/>
    </location>
</feature>
<protein>
    <submittedName>
        <fullName evidence="2">Kelch diablo isoform X1</fullName>
    </submittedName>
</protein>
<dbReference type="EMBL" id="REGN01002716">
    <property type="protein sequence ID" value="RNA26554.1"/>
    <property type="molecule type" value="Genomic_DNA"/>
</dbReference>
<sequence length="102" mass="11613">MTSEARPILMDVIRDCSPTRPKLTKISDRHPKSVLEQISQLRRGDDFLCDVILNVGTSRIKAHKIILCASSPYFKAMFTNELAEFDMAKNTKGNLKFMIIIK</sequence>
<dbReference type="PANTHER" id="PTHR45632">
    <property type="entry name" value="LD33804P"/>
    <property type="match status" value="1"/>
</dbReference>
<name>A0A3M7RSM4_BRAPC</name>
<dbReference type="Pfam" id="PF00651">
    <property type="entry name" value="BTB"/>
    <property type="match status" value="1"/>
</dbReference>
<dbReference type="InterPro" id="IPR011333">
    <property type="entry name" value="SKP1/BTB/POZ_sf"/>
</dbReference>
<dbReference type="InterPro" id="IPR000210">
    <property type="entry name" value="BTB/POZ_dom"/>
</dbReference>
<dbReference type="AlphaFoldDB" id="A0A3M7RSM4"/>
<dbReference type="SUPFAM" id="SSF54695">
    <property type="entry name" value="POZ domain"/>
    <property type="match status" value="1"/>
</dbReference>
<comment type="caution">
    <text evidence="2">The sequence shown here is derived from an EMBL/GenBank/DDBJ whole genome shotgun (WGS) entry which is preliminary data.</text>
</comment>
<dbReference type="Proteomes" id="UP000276133">
    <property type="component" value="Unassembled WGS sequence"/>
</dbReference>
<dbReference type="PANTHER" id="PTHR45632:SF17">
    <property type="entry name" value="KELCH-LIKE PROTEIN 31"/>
    <property type="match status" value="1"/>
</dbReference>